<name>A0ABW3MBL8_9PSEU</name>
<reference evidence="2" key="1">
    <citation type="journal article" date="2019" name="Int. J. Syst. Evol. Microbiol.">
        <title>The Global Catalogue of Microorganisms (GCM) 10K type strain sequencing project: providing services to taxonomists for standard genome sequencing and annotation.</title>
        <authorList>
            <consortium name="The Broad Institute Genomics Platform"/>
            <consortium name="The Broad Institute Genome Sequencing Center for Infectious Disease"/>
            <person name="Wu L."/>
            <person name="Ma J."/>
        </authorList>
    </citation>
    <scope>NUCLEOTIDE SEQUENCE [LARGE SCALE GENOMIC DNA]</scope>
    <source>
        <strain evidence="2">JCM 31486</strain>
    </source>
</reference>
<dbReference type="InterPro" id="IPR001087">
    <property type="entry name" value="GDSL"/>
</dbReference>
<dbReference type="EMBL" id="JBHTIS010001445">
    <property type="protein sequence ID" value="MFD1048180.1"/>
    <property type="molecule type" value="Genomic_DNA"/>
</dbReference>
<dbReference type="PANTHER" id="PTHR43784">
    <property type="entry name" value="GDSL-LIKE LIPASE/ACYLHYDROLASE, PUTATIVE (AFU_ORTHOLOGUE AFUA_2G00820)-RELATED"/>
    <property type="match status" value="1"/>
</dbReference>
<dbReference type="Proteomes" id="UP001597045">
    <property type="component" value="Unassembled WGS sequence"/>
</dbReference>
<evidence type="ECO:0000313" key="1">
    <source>
        <dbReference type="EMBL" id="MFD1048180.1"/>
    </source>
</evidence>
<protein>
    <submittedName>
        <fullName evidence="1">SGNH/GDSL hydrolase family protein</fullName>
    </submittedName>
</protein>
<dbReference type="SUPFAM" id="SSF52266">
    <property type="entry name" value="SGNH hydrolase"/>
    <property type="match status" value="1"/>
</dbReference>
<accession>A0ABW3MBL8</accession>
<sequence>MSAADRIIAAIRQLNQQIKERGFTVVVGTIGPFNGLNGGTALVWTPEKEATRNAVNDYLRTHRNEFDAVADFDKVIRDPADPTKVKPEFDSGDHIHPNDVGSKAMAAVIPLNLLVR</sequence>
<dbReference type="Pfam" id="PF00657">
    <property type="entry name" value="Lipase_GDSL"/>
    <property type="match status" value="1"/>
</dbReference>
<organism evidence="1 2">
    <name type="scientific">Kibdelosporangium lantanae</name>
    <dbReference type="NCBI Taxonomy" id="1497396"/>
    <lineage>
        <taxon>Bacteria</taxon>
        <taxon>Bacillati</taxon>
        <taxon>Actinomycetota</taxon>
        <taxon>Actinomycetes</taxon>
        <taxon>Pseudonocardiales</taxon>
        <taxon>Pseudonocardiaceae</taxon>
        <taxon>Kibdelosporangium</taxon>
    </lineage>
</organism>
<dbReference type="InterPro" id="IPR053140">
    <property type="entry name" value="GDSL_Rv0518-like"/>
</dbReference>
<keyword evidence="1" id="KW-0378">Hydrolase</keyword>
<dbReference type="PANTHER" id="PTHR43784:SF2">
    <property type="entry name" value="GDSL-LIKE LIPASE_ACYLHYDROLASE, PUTATIVE (AFU_ORTHOLOGUE AFUA_2G00820)-RELATED"/>
    <property type="match status" value="1"/>
</dbReference>
<keyword evidence="2" id="KW-1185">Reference proteome</keyword>
<gene>
    <name evidence="1" type="ORF">ACFQ1S_22890</name>
</gene>
<evidence type="ECO:0000313" key="2">
    <source>
        <dbReference type="Proteomes" id="UP001597045"/>
    </source>
</evidence>
<dbReference type="GO" id="GO:0016787">
    <property type="term" value="F:hydrolase activity"/>
    <property type="evidence" value="ECO:0007669"/>
    <property type="project" value="UniProtKB-KW"/>
</dbReference>
<dbReference type="Gene3D" id="3.40.50.1110">
    <property type="entry name" value="SGNH hydrolase"/>
    <property type="match status" value="1"/>
</dbReference>
<comment type="caution">
    <text evidence="1">The sequence shown here is derived from an EMBL/GenBank/DDBJ whole genome shotgun (WGS) entry which is preliminary data.</text>
</comment>
<dbReference type="InterPro" id="IPR036514">
    <property type="entry name" value="SGNH_hydro_sf"/>
</dbReference>
<proteinExistence type="predicted"/>